<reference evidence="1" key="1">
    <citation type="submission" date="2022-10" db="EMBL/GenBank/DDBJ databases">
        <title>Chryseobacterium sp. nov., a novel bacterial species.</title>
        <authorList>
            <person name="Cao Y."/>
        </authorList>
    </citation>
    <scope>NUCLEOTIDE SEQUENCE</scope>
    <source>
        <strain evidence="1">CCTCC AB2015118</strain>
    </source>
</reference>
<proteinExistence type="predicted"/>
<accession>A0ABT3XM79</accession>
<name>A0ABT3XM79_9FLAO</name>
<gene>
    <name evidence="1" type="ORF">OF897_01430</name>
</gene>
<organism evidence="1 2">
    <name type="scientific">Chryseobacterium formosus</name>
    <dbReference type="NCBI Taxonomy" id="1537363"/>
    <lineage>
        <taxon>Bacteria</taxon>
        <taxon>Pseudomonadati</taxon>
        <taxon>Bacteroidota</taxon>
        <taxon>Flavobacteriia</taxon>
        <taxon>Flavobacteriales</taxon>
        <taxon>Weeksellaceae</taxon>
        <taxon>Chryseobacterium group</taxon>
        <taxon>Chryseobacterium</taxon>
    </lineage>
</organism>
<evidence type="ECO:0000313" key="1">
    <source>
        <dbReference type="EMBL" id="MCX8522587.1"/>
    </source>
</evidence>
<protein>
    <recommendedName>
        <fullName evidence="3">DUF4468 domain-containing protein</fullName>
    </recommendedName>
</protein>
<dbReference type="RefSeq" id="WP_267263910.1">
    <property type="nucleotide sequence ID" value="NZ_JAOVZW010000001.1"/>
</dbReference>
<dbReference type="EMBL" id="JAOVZW010000001">
    <property type="protein sequence ID" value="MCX8522587.1"/>
    <property type="molecule type" value="Genomic_DNA"/>
</dbReference>
<keyword evidence="2" id="KW-1185">Reference proteome</keyword>
<evidence type="ECO:0008006" key="3">
    <source>
        <dbReference type="Google" id="ProtNLM"/>
    </source>
</evidence>
<comment type="caution">
    <text evidence="1">The sequence shown here is derived from an EMBL/GenBank/DDBJ whole genome shotgun (WGS) entry which is preliminary data.</text>
</comment>
<evidence type="ECO:0000313" key="2">
    <source>
        <dbReference type="Proteomes" id="UP001073122"/>
    </source>
</evidence>
<sequence>MKIKLILLAVLSFNSLIFAQGGWNIGYLKIKNVTKDDVGKTFRIDFKSEELKEKEPFIRSYFHSKDSNFLYIDSNKIEFIEVRKIYTDAGYYEDQFLVCKKCNTPLQILDMILLEIKENTLVFMADFEIEINNKPDKINFKKEVEVLKNELEGLIFLNSKF</sequence>
<dbReference type="Proteomes" id="UP001073122">
    <property type="component" value="Unassembled WGS sequence"/>
</dbReference>